<feature type="region of interest" description="Disordered" evidence="1">
    <location>
        <begin position="618"/>
        <end position="663"/>
    </location>
</feature>
<feature type="region of interest" description="Disordered" evidence="1">
    <location>
        <begin position="1"/>
        <end position="27"/>
    </location>
</feature>
<evidence type="ECO:0000256" key="1">
    <source>
        <dbReference type="SAM" id="MobiDB-lite"/>
    </source>
</evidence>
<dbReference type="OrthoDB" id="2657661at2759"/>
<feature type="region of interest" description="Disordered" evidence="1">
    <location>
        <begin position="544"/>
        <end position="563"/>
    </location>
</feature>
<gene>
    <name evidence="3" type="ORF">EXIGLDRAFT_748612</name>
</gene>
<evidence type="ECO:0000256" key="2">
    <source>
        <dbReference type="SAM" id="Phobius"/>
    </source>
</evidence>
<dbReference type="InParanoid" id="A0A165J7E4"/>
<accession>A0A165J7E4</accession>
<dbReference type="EMBL" id="KV425972">
    <property type="protein sequence ID" value="KZV94436.1"/>
    <property type="molecule type" value="Genomic_DNA"/>
</dbReference>
<name>A0A165J7E4_EXIGL</name>
<feature type="compositionally biased region" description="Basic and acidic residues" evidence="1">
    <location>
        <begin position="621"/>
        <end position="632"/>
    </location>
</feature>
<dbReference type="AlphaFoldDB" id="A0A165J7E4"/>
<feature type="transmembrane region" description="Helical" evidence="2">
    <location>
        <begin position="392"/>
        <end position="413"/>
    </location>
</feature>
<evidence type="ECO:0000313" key="4">
    <source>
        <dbReference type="Proteomes" id="UP000077266"/>
    </source>
</evidence>
<keyword evidence="2" id="KW-0472">Membrane</keyword>
<sequence length="762" mass="85265">MMDGATVFTDEPLTMSPTTDEITTPPAADAPLRTVKLVPVVPKDLGRYDAADQQVPVYNFNLYPLLFCDPLEDITPTLRRHWDRHVHPEGNPYYYHKGHQVVTFNNIVEDDDAHDVLKAAVVEIKQRMRIHRPLDTIVAKLPNERPDITLQLDEWHYGIPELELCVNVIDAKTGKCSYYIVDWNRRCLCWLEEDPDTLEDDDPAKLSLKKLELDPAASWDHVRTGLEWQFWKHVEFFPAHRDLPPGSMEELRGWCRWSLIDRITAYDSTTFCSAEDLQTFLGLLNQRDDHPSTQVAMNALAAKIWNIAVFFDRRQNLYGEHTARLSRAQSRFMEPMRYQTCSPILKIISSTFLFNQPRSWYRKLCQTWLERSLYLDTWSRMIRDTQEEWNRASIMASVILAANMGFLTISSLGDSPLPSAVTARTLSIVSTIGSICSIMSSMLLTYAHRDLSSPLQSMSARHVYHDACDDKPSGLLGAAMLFSVPFAMLIWALVAFVAGIFAYSVFTWSPKSSSFIILTGAVFVFVTGWQIYYFSGWDSRMDPEGSTWREPKDDSDPSPKRPYLRLTKMQTLGSLPRRFTSVLAHLSTGLKEMSRGGAKIARRLSTAWSISPLQSPIRVRNRAEPTRPRSPDALEGGNSSGADHGLPSFGEGTSGTAVASSQRARGRQASLPVFASFYSIPTAQDLAVGVSSPQDPIALSELSLHPRPDVPGIAGAPRGGWTLTHISGIPEDESVQTLPSSSTTQMGTVVPATLAADQVLPR</sequence>
<evidence type="ECO:0000313" key="3">
    <source>
        <dbReference type="EMBL" id="KZV94436.1"/>
    </source>
</evidence>
<keyword evidence="2" id="KW-1133">Transmembrane helix</keyword>
<dbReference type="Proteomes" id="UP000077266">
    <property type="component" value="Unassembled WGS sequence"/>
</dbReference>
<feature type="transmembrane region" description="Helical" evidence="2">
    <location>
        <begin position="515"/>
        <end position="534"/>
    </location>
</feature>
<feature type="transmembrane region" description="Helical" evidence="2">
    <location>
        <begin position="425"/>
        <end position="447"/>
    </location>
</feature>
<proteinExistence type="predicted"/>
<keyword evidence="4" id="KW-1185">Reference proteome</keyword>
<feature type="compositionally biased region" description="Basic and acidic residues" evidence="1">
    <location>
        <begin position="544"/>
        <end position="559"/>
    </location>
</feature>
<feature type="transmembrane region" description="Helical" evidence="2">
    <location>
        <begin position="479"/>
        <end position="503"/>
    </location>
</feature>
<keyword evidence="2" id="KW-0812">Transmembrane</keyword>
<feature type="compositionally biased region" description="Polar residues" evidence="1">
    <location>
        <begin position="654"/>
        <end position="663"/>
    </location>
</feature>
<reference evidence="3 4" key="1">
    <citation type="journal article" date="2016" name="Mol. Biol. Evol.">
        <title>Comparative Genomics of Early-Diverging Mushroom-Forming Fungi Provides Insights into the Origins of Lignocellulose Decay Capabilities.</title>
        <authorList>
            <person name="Nagy L.G."/>
            <person name="Riley R."/>
            <person name="Tritt A."/>
            <person name="Adam C."/>
            <person name="Daum C."/>
            <person name="Floudas D."/>
            <person name="Sun H."/>
            <person name="Yadav J.S."/>
            <person name="Pangilinan J."/>
            <person name="Larsson K.H."/>
            <person name="Matsuura K."/>
            <person name="Barry K."/>
            <person name="Labutti K."/>
            <person name="Kuo R."/>
            <person name="Ohm R.A."/>
            <person name="Bhattacharya S.S."/>
            <person name="Shirouzu T."/>
            <person name="Yoshinaga Y."/>
            <person name="Martin F.M."/>
            <person name="Grigoriev I.V."/>
            <person name="Hibbett D.S."/>
        </authorList>
    </citation>
    <scope>NUCLEOTIDE SEQUENCE [LARGE SCALE GENOMIC DNA]</scope>
    <source>
        <strain evidence="3 4">HHB12029</strain>
    </source>
</reference>
<organism evidence="3 4">
    <name type="scientific">Exidia glandulosa HHB12029</name>
    <dbReference type="NCBI Taxonomy" id="1314781"/>
    <lineage>
        <taxon>Eukaryota</taxon>
        <taxon>Fungi</taxon>
        <taxon>Dikarya</taxon>
        <taxon>Basidiomycota</taxon>
        <taxon>Agaricomycotina</taxon>
        <taxon>Agaricomycetes</taxon>
        <taxon>Auriculariales</taxon>
        <taxon>Exidiaceae</taxon>
        <taxon>Exidia</taxon>
    </lineage>
</organism>
<protein>
    <submittedName>
        <fullName evidence="3">Uncharacterized protein</fullName>
    </submittedName>
</protein>